<accession>A0A1H2SIX2</accession>
<feature type="transmembrane region" description="Helical" evidence="5">
    <location>
        <begin position="138"/>
        <end position="157"/>
    </location>
</feature>
<dbReference type="STRING" id="356660.SAMN05444336_101663"/>
<name>A0A1H2SIX2_9RHOB</name>
<evidence type="ECO:0000259" key="6">
    <source>
        <dbReference type="Pfam" id="PF04893"/>
    </source>
</evidence>
<keyword evidence="3 5" id="KW-1133">Transmembrane helix</keyword>
<dbReference type="RefSeq" id="WP_092679684.1">
    <property type="nucleotide sequence ID" value="NZ_FNMZ01000001.1"/>
</dbReference>
<feature type="transmembrane region" description="Helical" evidence="5">
    <location>
        <begin position="105"/>
        <end position="126"/>
    </location>
</feature>
<evidence type="ECO:0000313" key="8">
    <source>
        <dbReference type="Proteomes" id="UP000199118"/>
    </source>
</evidence>
<dbReference type="EMBL" id="FNMZ01000001">
    <property type="protein sequence ID" value="SDW31009.1"/>
    <property type="molecule type" value="Genomic_DNA"/>
</dbReference>
<feature type="transmembrane region" description="Helical" evidence="5">
    <location>
        <begin position="169"/>
        <end position="193"/>
    </location>
</feature>
<evidence type="ECO:0000256" key="1">
    <source>
        <dbReference type="ARBA" id="ARBA00004141"/>
    </source>
</evidence>
<dbReference type="InterPro" id="IPR006977">
    <property type="entry name" value="Yip1_dom"/>
</dbReference>
<evidence type="ECO:0000313" key="7">
    <source>
        <dbReference type="EMBL" id="SDW31009.1"/>
    </source>
</evidence>
<comment type="subcellular location">
    <subcellularLocation>
        <location evidence="1">Membrane</location>
        <topology evidence="1">Multi-pass membrane protein</topology>
    </subcellularLocation>
</comment>
<feature type="transmembrane region" description="Helical" evidence="5">
    <location>
        <begin position="33"/>
        <end position="55"/>
    </location>
</feature>
<dbReference type="OrthoDB" id="7688451at2"/>
<dbReference type="AlphaFoldDB" id="A0A1H2SIX2"/>
<feature type="transmembrane region" description="Helical" evidence="5">
    <location>
        <begin position="75"/>
        <end position="93"/>
    </location>
</feature>
<evidence type="ECO:0000256" key="4">
    <source>
        <dbReference type="ARBA" id="ARBA00023136"/>
    </source>
</evidence>
<evidence type="ECO:0000256" key="2">
    <source>
        <dbReference type="ARBA" id="ARBA00022692"/>
    </source>
</evidence>
<keyword evidence="4 5" id="KW-0472">Membrane</keyword>
<keyword evidence="8" id="KW-1185">Reference proteome</keyword>
<proteinExistence type="predicted"/>
<feature type="domain" description="Yip1" evidence="6">
    <location>
        <begin position="13"/>
        <end position="184"/>
    </location>
</feature>
<dbReference type="Proteomes" id="UP000199118">
    <property type="component" value="Unassembled WGS sequence"/>
</dbReference>
<keyword evidence="2 5" id="KW-0812">Transmembrane</keyword>
<protein>
    <recommendedName>
        <fullName evidence="6">Yip1 domain-containing protein</fullName>
    </recommendedName>
</protein>
<evidence type="ECO:0000256" key="3">
    <source>
        <dbReference type="ARBA" id="ARBA00022989"/>
    </source>
</evidence>
<organism evidence="7 8">
    <name type="scientific">Albimonas donghaensis</name>
    <dbReference type="NCBI Taxonomy" id="356660"/>
    <lineage>
        <taxon>Bacteria</taxon>
        <taxon>Pseudomonadati</taxon>
        <taxon>Pseudomonadota</taxon>
        <taxon>Alphaproteobacteria</taxon>
        <taxon>Rhodobacterales</taxon>
        <taxon>Paracoccaceae</taxon>
        <taxon>Albimonas</taxon>
    </lineage>
</organism>
<dbReference type="GO" id="GO:0016020">
    <property type="term" value="C:membrane"/>
    <property type="evidence" value="ECO:0007669"/>
    <property type="project" value="UniProtKB-SubCell"/>
</dbReference>
<sequence>MIRAFLQNLAEAYTVPRQSARRILAADPSMSDCALMVVLSFLVQSCFGVAAGLIAGDVAGFAALGARLSELALQFVLFAALTAGAFAIGKRFGGRASPQQMAQVIGWHYLATAFLAPANLIGASSMGDMTTGEGPGGLFLLIPLSLGVSIWMFAAFVAEAHGFKRMGGVVAASVAGFLALGMLTMILVAAFSLGPAPV</sequence>
<dbReference type="Pfam" id="PF04893">
    <property type="entry name" value="Yip1"/>
    <property type="match status" value="1"/>
</dbReference>
<reference evidence="7 8" key="1">
    <citation type="submission" date="2016-10" db="EMBL/GenBank/DDBJ databases">
        <authorList>
            <person name="de Groot N.N."/>
        </authorList>
    </citation>
    <scope>NUCLEOTIDE SEQUENCE [LARGE SCALE GENOMIC DNA]</scope>
    <source>
        <strain evidence="7 8">DSM 17890</strain>
    </source>
</reference>
<gene>
    <name evidence="7" type="ORF">SAMN05444336_101663</name>
</gene>
<evidence type="ECO:0000256" key="5">
    <source>
        <dbReference type="SAM" id="Phobius"/>
    </source>
</evidence>